<dbReference type="GeneID" id="66115224"/>
<feature type="domain" description="mRNA capping enzyme adenylation" evidence="20">
    <location>
        <begin position="43"/>
        <end position="241"/>
    </location>
</feature>
<dbReference type="Gene3D" id="3.30.470.30">
    <property type="entry name" value="DNA ligase/mRNA capping enzyme"/>
    <property type="match status" value="1"/>
</dbReference>
<keyword evidence="8 17" id="KW-0547">Nucleotide-binding</keyword>
<dbReference type="GO" id="GO:0005524">
    <property type="term" value="F:ATP binding"/>
    <property type="evidence" value="ECO:0007669"/>
    <property type="project" value="InterPro"/>
</dbReference>
<accession>A0A9P8AHS4</accession>
<evidence type="ECO:0000256" key="2">
    <source>
        <dbReference type="ARBA" id="ARBA00010237"/>
    </source>
</evidence>
<feature type="compositionally biased region" description="Acidic residues" evidence="19">
    <location>
        <begin position="448"/>
        <end position="459"/>
    </location>
</feature>
<dbReference type="SUPFAM" id="SSF50249">
    <property type="entry name" value="Nucleic acid-binding proteins"/>
    <property type="match status" value="1"/>
</dbReference>
<evidence type="ECO:0000256" key="14">
    <source>
        <dbReference type="ARBA" id="ARBA00044624"/>
    </source>
</evidence>
<name>A0A9P8AHS4_9ASCO</name>
<dbReference type="InterPro" id="IPR001339">
    <property type="entry name" value="mRNA_cap_enzyme_adenylation"/>
</dbReference>
<dbReference type="GO" id="GO:0005525">
    <property type="term" value="F:GTP binding"/>
    <property type="evidence" value="ECO:0007669"/>
    <property type="project" value="UniProtKB-KW"/>
</dbReference>
<evidence type="ECO:0000256" key="1">
    <source>
        <dbReference type="ARBA" id="ARBA00004123"/>
    </source>
</evidence>
<keyword evidence="6 17" id="KW-0808">Transferase</keyword>
<dbReference type="GO" id="GO:0004484">
    <property type="term" value="F:mRNA guanylyltransferase activity"/>
    <property type="evidence" value="ECO:0007669"/>
    <property type="project" value="UniProtKB-EC"/>
</dbReference>
<keyword evidence="10 17" id="KW-0342">GTP-binding</keyword>
<evidence type="ECO:0000256" key="11">
    <source>
        <dbReference type="ARBA" id="ARBA00023242"/>
    </source>
</evidence>
<evidence type="ECO:0000256" key="18">
    <source>
        <dbReference type="PIRSR" id="PIRSR036959-1"/>
    </source>
</evidence>
<comment type="function">
    <text evidence="16 17">Second step of mRNA capping. Transfer of the GMP moiety of GTP to the 5'-end of RNA via an enzyme-GMP covalent reaction intermediate.</text>
</comment>
<proteinExistence type="inferred from homology"/>
<feature type="compositionally biased region" description="Polar residues" evidence="19">
    <location>
        <begin position="392"/>
        <end position="411"/>
    </location>
</feature>
<evidence type="ECO:0000256" key="4">
    <source>
        <dbReference type="ARBA" id="ARBA00019171"/>
    </source>
</evidence>
<sequence length="459" mass="53562">MIQLESNTPQIPGELLNKDDTQELRRMVADLLGRKQTTFPGSQPVSFERKHLHDNLMTRDYFVCEKTDGLRCLLFVFLHRQMGEGVFLITRENEYYHIPNIHFPLTTDEREGKTFHDGTLLDGELVLETKNVSEPILRYCIFDALAVNGKDIHARPLSTRLGYATEQVMKPFDKYKQLNPAVVNAPDFPFRVSLKMMESSYRADKVLLRKNQLFHESDGLIFTCVDSPYVFGTDDTLIKWKPAHENTIDYKMEIVFNDFQDPDMDPRDPESTYKDYDSLPNLIKLRIWQGDDAYRDFTKLSLSEDDWERLKALQEPLQGRIVECRKKLDKPGYWEMMRFRNDKSNGNHVSVVEKILKSIEDGVKEQEMIDLLPEIERASRQRHQEKRLKYPSASNPIGSRQPSGERQNSVNETHHKRPPPQNVDNHVDEPPTKKSKRQEINTGLEEIPMYEDSEDDDEN</sequence>
<evidence type="ECO:0000256" key="7">
    <source>
        <dbReference type="ARBA" id="ARBA00022695"/>
    </source>
</evidence>
<evidence type="ECO:0000313" key="22">
    <source>
        <dbReference type="EMBL" id="KAG7192449.1"/>
    </source>
</evidence>
<evidence type="ECO:0000256" key="5">
    <source>
        <dbReference type="ARBA" id="ARBA00022664"/>
    </source>
</evidence>
<evidence type="ECO:0000256" key="12">
    <source>
        <dbReference type="ARBA" id="ARBA00029909"/>
    </source>
</evidence>
<evidence type="ECO:0000256" key="3">
    <source>
        <dbReference type="ARBA" id="ARBA00012475"/>
    </source>
</evidence>
<dbReference type="InterPro" id="IPR012340">
    <property type="entry name" value="NA-bd_OB-fold"/>
</dbReference>
<feature type="domain" description="mRNA capping enzyme C-terminal" evidence="21">
    <location>
        <begin position="245"/>
        <end position="369"/>
    </location>
</feature>
<dbReference type="RefSeq" id="XP_043047999.1">
    <property type="nucleotide sequence ID" value="XM_043192631.1"/>
</dbReference>
<comment type="similarity">
    <text evidence="2 17">Belongs to the eukaryotic GTase family.</text>
</comment>
<comment type="subunit">
    <text evidence="15">Heterodimer. The mRNA-capping enzyme is composed of two separate chains alpha and beta, respectively a mRNA guanylyltransferase and an mRNA 5'-triphosphate monophosphatase.</text>
</comment>
<evidence type="ECO:0000259" key="20">
    <source>
        <dbReference type="Pfam" id="PF01331"/>
    </source>
</evidence>
<evidence type="ECO:0000256" key="16">
    <source>
        <dbReference type="ARBA" id="ARBA00053845"/>
    </source>
</evidence>
<gene>
    <name evidence="22" type="primary">CEG1</name>
    <name evidence="22" type="ORF">KQ657_001850</name>
</gene>
<evidence type="ECO:0000256" key="19">
    <source>
        <dbReference type="SAM" id="MobiDB-lite"/>
    </source>
</evidence>
<evidence type="ECO:0000259" key="21">
    <source>
        <dbReference type="Pfam" id="PF03919"/>
    </source>
</evidence>
<dbReference type="Gene3D" id="2.40.50.140">
    <property type="entry name" value="Nucleic acid-binding proteins"/>
    <property type="match status" value="1"/>
</dbReference>
<dbReference type="FunFam" id="2.40.50.140:FF:000542">
    <property type="entry name" value="mRNA-capping enzyme subunit alpha"/>
    <property type="match status" value="1"/>
</dbReference>
<evidence type="ECO:0000256" key="6">
    <source>
        <dbReference type="ARBA" id="ARBA00022679"/>
    </source>
</evidence>
<dbReference type="AlphaFoldDB" id="A0A9P8AHS4"/>
<keyword evidence="5 17" id="KW-0507">mRNA processing</keyword>
<dbReference type="EMBL" id="JAHMUF010000018">
    <property type="protein sequence ID" value="KAG7192449.1"/>
    <property type="molecule type" value="Genomic_DNA"/>
</dbReference>
<dbReference type="EC" id="2.7.7.50" evidence="3 17"/>
<evidence type="ECO:0000256" key="17">
    <source>
        <dbReference type="PIRNR" id="PIRNR036959"/>
    </source>
</evidence>
<dbReference type="GO" id="GO:0006370">
    <property type="term" value="P:7-methylguanosine mRNA capping"/>
    <property type="evidence" value="ECO:0007669"/>
    <property type="project" value="UniProtKB-KW"/>
</dbReference>
<evidence type="ECO:0000256" key="10">
    <source>
        <dbReference type="ARBA" id="ARBA00023134"/>
    </source>
</evidence>
<feature type="region of interest" description="Disordered" evidence="19">
    <location>
        <begin position="380"/>
        <end position="459"/>
    </location>
</feature>
<comment type="caution">
    <text evidence="22">The sequence shown here is derived from an EMBL/GenBank/DDBJ whole genome shotgun (WGS) entry which is preliminary data.</text>
</comment>
<evidence type="ECO:0000256" key="13">
    <source>
        <dbReference type="ARBA" id="ARBA00030702"/>
    </source>
</evidence>
<organism evidence="22 23">
    <name type="scientific">Scheffersomyces spartinae</name>
    <dbReference type="NCBI Taxonomy" id="45513"/>
    <lineage>
        <taxon>Eukaryota</taxon>
        <taxon>Fungi</taxon>
        <taxon>Dikarya</taxon>
        <taxon>Ascomycota</taxon>
        <taxon>Saccharomycotina</taxon>
        <taxon>Pichiomycetes</taxon>
        <taxon>Debaryomycetaceae</taxon>
        <taxon>Scheffersomyces</taxon>
    </lineage>
</organism>
<keyword evidence="9 17" id="KW-0506">mRNA capping</keyword>
<dbReference type="CDD" id="cd07895">
    <property type="entry name" value="Adenylation_mRNA_capping"/>
    <property type="match status" value="1"/>
</dbReference>
<comment type="catalytic activity">
    <reaction evidence="14">
        <text>a 5'-end diphospho-ribonucleoside in mRNA + GTP + H(+) = a 5'-end (5'-triphosphoguanosine)-ribonucleoside in mRNA + diphosphate</text>
        <dbReference type="Rhea" id="RHEA:67012"/>
        <dbReference type="Rhea" id="RHEA-COMP:17165"/>
        <dbReference type="Rhea" id="RHEA-COMP:17166"/>
        <dbReference type="ChEBI" id="CHEBI:15378"/>
        <dbReference type="ChEBI" id="CHEBI:33019"/>
        <dbReference type="ChEBI" id="CHEBI:37565"/>
        <dbReference type="ChEBI" id="CHEBI:167616"/>
        <dbReference type="ChEBI" id="CHEBI:167617"/>
        <dbReference type="EC" id="2.7.7.50"/>
    </reaction>
    <physiologicalReaction direction="left-to-right" evidence="14">
        <dbReference type="Rhea" id="RHEA:67013"/>
    </physiologicalReaction>
</comment>
<evidence type="ECO:0000313" key="23">
    <source>
        <dbReference type="Proteomes" id="UP000790833"/>
    </source>
</evidence>
<dbReference type="Proteomes" id="UP000790833">
    <property type="component" value="Unassembled WGS sequence"/>
</dbReference>
<keyword evidence="23" id="KW-1185">Reference proteome</keyword>
<dbReference type="InterPro" id="IPR013846">
    <property type="entry name" value="mRNA_cap_enzyme_C"/>
</dbReference>
<protein>
    <recommendedName>
        <fullName evidence="4 17">mRNA-capping enzyme subunit alpha</fullName>
        <ecNumber evidence="3 17">2.7.7.50</ecNumber>
    </recommendedName>
    <alternativeName>
        <fullName evidence="12 17">GTP--RNA guanylyltransferase</fullName>
    </alternativeName>
    <alternativeName>
        <fullName evidence="13 17">mRNA guanylyltransferase</fullName>
    </alternativeName>
</protein>
<dbReference type="OrthoDB" id="200924at2759"/>
<dbReference type="InterPro" id="IPR051029">
    <property type="entry name" value="mRNA_Capping_Enz/RNA_Phosphat"/>
</dbReference>
<keyword evidence="11 17" id="KW-0539">Nucleus</keyword>
<dbReference type="PANTHER" id="PTHR10367">
    <property type="entry name" value="MRNA-CAPPING ENZYME"/>
    <property type="match status" value="1"/>
</dbReference>
<keyword evidence="7 17" id="KW-0548">Nucleotidyltransferase</keyword>
<reference evidence="22" key="1">
    <citation type="submission" date="2021-03" db="EMBL/GenBank/DDBJ databases">
        <authorList>
            <person name="Palmer J.M."/>
        </authorList>
    </citation>
    <scope>NUCLEOTIDE SEQUENCE</scope>
    <source>
        <strain evidence="22">ARV_011</strain>
    </source>
</reference>
<feature type="active site" description="N6-GMP-lysine intermediate" evidence="18">
    <location>
        <position position="66"/>
    </location>
</feature>
<dbReference type="PIRSF" id="PIRSF036959">
    <property type="entry name" value="mRNA_cap_alpha"/>
    <property type="match status" value="1"/>
</dbReference>
<dbReference type="PANTHER" id="PTHR10367:SF17">
    <property type="entry name" value="MRNA-CAPPING ENZYME"/>
    <property type="match status" value="1"/>
</dbReference>
<evidence type="ECO:0000256" key="8">
    <source>
        <dbReference type="ARBA" id="ARBA00022741"/>
    </source>
</evidence>
<dbReference type="Pfam" id="PF03919">
    <property type="entry name" value="mRNA_cap_C"/>
    <property type="match status" value="1"/>
</dbReference>
<dbReference type="GO" id="GO:0031533">
    <property type="term" value="C:mRNA capping enzyme complex"/>
    <property type="evidence" value="ECO:0007669"/>
    <property type="project" value="InterPro"/>
</dbReference>
<dbReference type="SUPFAM" id="SSF56091">
    <property type="entry name" value="DNA ligase/mRNA capping enzyme, catalytic domain"/>
    <property type="match status" value="1"/>
</dbReference>
<evidence type="ECO:0000256" key="15">
    <source>
        <dbReference type="ARBA" id="ARBA00047082"/>
    </source>
</evidence>
<dbReference type="InterPro" id="IPR017075">
    <property type="entry name" value="mRNA_cap_enzyme_alpha"/>
</dbReference>
<evidence type="ECO:0000256" key="9">
    <source>
        <dbReference type="ARBA" id="ARBA00023042"/>
    </source>
</evidence>
<dbReference type="Pfam" id="PF01331">
    <property type="entry name" value="mRNA_cap_enzyme"/>
    <property type="match status" value="1"/>
</dbReference>
<dbReference type="Gene3D" id="3.30.1490.430">
    <property type="match status" value="1"/>
</dbReference>
<comment type="subcellular location">
    <subcellularLocation>
        <location evidence="1 17">Nucleus</location>
    </subcellularLocation>
</comment>